<reference evidence="1 2" key="1">
    <citation type="submission" date="2019-06" db="EMBL/GenBank/DDBJ databases">
        <title>A distant relative of Phikzvirus genus phages from a therapeutic phage collection.</title>
        <authorList>
            <person name="Hejnowicz M.S."/>
            <person name="Dabrowski K."/>
            <person name="Gawor J."/>
            <person name="Weber-Dabrowska B."/>
            <person name="Gromadka R."/>
            <person name="Lobocka M.B."/>
        </authorList>
    </citation>
    <scope>NUCLEOTIDE SEQUENCE [LARGE SCALE GENOMIC DNA]</scope>
</reference>
<dbReference type="RefSeq" id="YP_010661006.1">
    <property type="nucleotide sequence ID" value="NC_070882.1"/>
</dbReference>
<dbReference type="GeneID" id="77937016"/>
<name>A0A5C1K7X4_9CAUD</name>
<dbReference type="KEGG" id="vg:77937016"/>
<evidence type="ECO:0000313" key="2">
    <source>
        <dbReference type="Proteomes" id="UP000322144"/>
    </source>
</evidence>
<proteinExistence type="predicted"/>
<protein>
    <submittedName>
        <fullName evidence="1">Uncharacterized protein</fullName>
    </submittedName>
</protein>
<accession>A0A5C1K7X4</accession>
<evidence type="ECO:0000313" key="1">
    <source>
        <dbReference type="EMBL" id="QEM41995.1"/>
    </source>
</evidence>
<organism evidence="1 2">
    <name type="scientific">Pseudomonas phage vB_PaeM_PS119XW</name>
    <dbReference type="NCBI Taxonomy" id="2601632"/>
    <lineage>
        <taxon>Viruses</taxon>
        <taxon>Duplodnaviria</taxon>
        <taxon>Heunggongvirae</taxon>
        <taxon>Uroviricota</taxon>
        <taxon>Caudoviricetes</taxon>
        <taxon>Chimalliviridae</taxon>
        <taxon>Pawinskivirus</taxon>
        <taxon>Pawinskivirus PS119XW</taxon>
    </lineage>
</organism>
<dbReference type="Proteomes" id="UP000322144">
    <property type="component" value="Segment"/>
</dbReference>
<dbReference type="EMBL" id="MN103543">
    <property type="protein sequence ID" value="QEM41995.1"/>
    <property type="molecule type" value="Genomic_DNA"/>
</dbReference>
<keyword evidence="2" id="KW-1185">Reference proteome</keyword>
<sequence>MYPFQKPNELQPRHELDGDVITNRWVPGVAPRTLKELKEVHANLPKGDLSALDEFSRSVSQSIDAYLIEDSDESNTAVKKIISESKTWNISVYTGTQIHHILTANPKMANGPEDVGYFKKYRDHMSSLNKEKKLITSITERFL</sequence>